<evidence type="ECO:0000256" key="3">
    <source>
        <dbReference type="ARBA" id="ARBA00022795"/>
    </source>
</evidence>
<keyword evidence="6" id="KW-0969">Cilium</keyword>
<evidence type="ECO:0000313" key="6">
    <source>
        <dbReference type="EMBL" id="CAA9892320.1"/>
    </source>
</evidence>
<evidence type="ECO:0000313" key="7">
    <source>
        <dbReference type="Proteomes" id="UP000494216"/>
    </source>
</evidence>
<evidence type="ECO:0000256" key="5">
    <source>
        <dbReference type="ARBA" id="ARBA00093797"/>
    </source>
</evidence>
<reference evidence="6 7" key="1">
    <citation type="submission" date="2020-02" db="EMBL/GenBank/DDBJ databases">
        <authorList>
            <person name="Hogendoorn C."/>
        </authorList>
    </citation>
    <scope>NUCLEOTIDE SEQUENCE [LARGE SCALE GENOMIC DNA]</scope>
    <source>
        <strain evidence="6">METHB21</strain>
    </source>
</reference>
<keyword evidence="7" id="KW-1185">Reference proteome</keyword>
<organism evidence="6 7">
    <name type="scientific">Candidatus Methylobacter favarea</name>
    <dbReference type="NCBI Taxonomy" id="2707345"/>
    <lineage>
        <taxon>Bacteria</taxon>
        <taxon>Pseudomonadati</taxon>
        <taxon>Pseudomonadota</taxon>
        <taxon>Gammaproteobacteria</taxon>
        <taxon>Methylococcales</taxon>
        <taxon>Methylococcaceae</taxon>
        <taxon>Methylobacter</taxon>
    </lineage>
</organism>
<proteinExistence type="predicted"/>
<dbReference type="GO" id="GO:0044781">
    <property type="term" value="P:bacterial-type flagellum organization"/>
    <property type="evidence" value="ECO:0007669"/>
    <property type="project" value="UniProtKB-KW"/>
</dbReference>
<sequence length="101" mass="11726">MTNKITDLQQLIALSRQMLEKAESESWDELFVLEEQRRALIGLFFSEPVQQQYAEDVSVGIQSIMTIDRKLMELGLRKKLELEQTLHQIDQGKKAVKAYTD</sequence>
<dbReference type="Pfam" id="PF05400">
    <property type="entry name" value="FliT"/>
    <property type="match status" value="1"/>
</dbReference>
<dbReference type="Proteomes" id="UP000494216">
    <property type="component" value="Unassembled WGS sequence"/>
</dbReference>
<keyword evidence="6" id="KW-0966">Cell projection</keyword>
<name>A0A8S0WL04_9GAMM</name>
<evidence type="ECO:0000256" key="2">
    <source>
        <dbReference type="ARBA" id="ARBA00022490"/>
    </source>
</evidence>
<keyword evidence="3" id="KW-1005">Bacterial flagellum biogenesis</keyword>
<accession>A0A8S0WL04</accession>
<keyword evidence="2" id="KW-0963">Cytoplasm</keyword>
<dbReference type="Gene3D" id="1.20.58.380">
    <property type="entry name" value="Flagellar protein flit"/>
    <property type="match status" value="1"/>
</dbReference>
<dbReference type="RefSeq" id="WP_174627106.1">
    <property type="nucleotide sequence ID" value="NZ_CADCXN010000097.1"/>
</dbReference>
<evidence type="ECO:0000256" key="4">
    <source>
        <dbReference type="ARBA" id="ARBA00023186"/>
    </source>
</evidence>
<comment type="caution">
    <text evidence="6">The sequence shown here is derived from an EMBL/GenBank/DDBJ whole genome shotgun (WGS) entry which is preliminary data.</text>
</comment>
<keyword evidence="6" id="KW-0282">Flagellum</keyword>
<dbReference type="EMBL" id="CADCXN010000097">
    <property type="protein sequence ID" value="CAA9892320.1"/>
    <property type="molecule type" value="Genomic_DNA"/>
</dbReference>
<keyword evidence="4" id="KW-0143">Chaperone</keyword>
<dbReference type="InterPro" id="IPR008622">
    <property type="entry name" value="FliT"/>
</dbReference>
<comment type="subcellular location">
    <subcellularLocation>
        <location evidence="1">Cytoplasm</location>
        <location evidence="1">Cytosol</location>
    </subcellularLocation>
</comment>
<dbReference type="AlphaFoldDB" id="A0A8S0WL04"/>
<gene>
    <name evidence="6" type="ORF">METHB2_650008</name>
</gene>
<evidence type="ECO:0000256" key="1">
    <source>
        <dbReference type="ARBA" id="ARBA00004514"/>
    </source>
</evidence>
<protein>
    <recommendedName>
        <fullName evidence="5">Flagellar protein FliT</fullName>
    </recommendedName>
</protein>